<dbReference type="EMBL" id="CAXAMM010044660">
    <property type="protein sequence ID" value="CAK9115559.1"/>
    <property type="molecule type" value="Genomic_DNA"/>
</dbReference>
<evidence type="ECO:0000313" key="8">
    <source>
        <dbReference type="Proteomes" id="UP001642464"/>
    </source>
</evidence>
<dbReference type="Pfam" id="PF00962">
    <property type="entry name" value="A_deaminase"/>
    <property type="match status" value="1"/>
</dbReference>
<accession>A0ABP0STI0</accession>
<keyword evidence="4" id="KW-0660">Purine salvage</keyword>
<keyword evidence="3" id="KW-0479">Metal-binding</keyword>
<feature type="domain" description="Adenosine deaminase" evidence="6">
    <location>
        <begin position="159"/>
        <end position="411"/>
    </location>
</feature>
<evidence type="ECO:0000256" key="5">
    <source>
        <dbReference type="ARBA" id="ARBA00022801"/>
    </source>
</evidence>
<evidence type="ECO:0000259" key="6">
    <source>
        <dbReference type="Pfam" id="PF00962"/>
    </source>
</evidence>
<keyword evidence="5" id="KW-0378">Hydrolase</keyword>
<keyword evidence="8" id="KW-1185">Reference proteome</keyword>
<evidence type="ECO:0000256" key="1">
    <source>
        <dbReference type="ARBA" id="ARBA00001947"/>
    </source>
</evidence>
<dbReference type="InterPro" id="IPR001365">
    <property type="entry name" value="A_deaminase_dom"/>
</dbReference>
<gene>
    <name evidence="7" type="ORF">SCF082_LOCUS53481</name>
</gene>
<dbReference type="Gene3D" id="3.20.20.140">
    <property type="entry name" value="Metal-dependent hydrolases"/>
    <property type="match status" value="1"/>
</dbReference>
<evidence type="ECO:0000256" key="2">
    <source>
        <dbReference type="ARBA" id="ARBA00005058"/>
    </source>
</evidence>
<dbReference type="PANTHER" id="PTHR11409:SF39">
    <property type="entry name" value="ADENOSINE DEAMINASE 2"/>
    <property type="match status" value="1"/>
</dbReference>
<name>A0ABP0STI0_9DINO</name>
<comment type="caution">
    <text evidence="7">The sequence shown here is derived from an EMBL/GenBank/DDBJ whole genome shotgun (WGS) entry which is preliminary data.</text>
</comment>
<comment type="pathway">
    <text evidence="2">Purine metabolism; purine nucleoside salvage.</text>
</comment>
<comment type="cofactor">
    <cofactor evidence="1">
        <name>Zn(2+)</name>
        <dbReference type="ChEBI" id="CHEBI:29105"/>
    </cofactor>
</comment>
<proteinExistence type="predicted"/>
<reference evidence="7 8" key="1">
    <citation type="submission" date="2024-02" db="EMBL/GenBank/DDBJ databases">
        <authorList>
            <person name="Chen Y."/>
            <person name="Shah S."/>
            <person name="Dougan E. K."/>
            <person name="Thang M."/>
            <person name="Chan C."/>
        </authorList>
    </citation>
    <scope>NUCLEOTIDE SEQUENCE [LARGE SCALE GENOMIC DNA]</scope>
</reference>
<evidence type="ECO:0000256" key="4">
    <source>
        <dbReference type="ARBA" id="ARBA00022726"/>
    </source>
</evidence>
<feature type="non-terminal residue" evidence="7">
    <location>
        <position position="424"/>
    </location>
</feature>
<protein>
    <submittedName>
        <fullName evidence="7">Adenosine deaminase 2-A (Cat eye syndrome critical region protein 1 homolog A)</fullName>
    </submittedName>
</protein>
<dbReference type="Proteomes" id="UP001642464">
    <property type="component" value="Unassembled WGS sequence"/>
</dbReference>
<evidence type="ECO:0000313" key="7">
    <source>
        <dbReference type="EMBL" id="CAK9115559.1"/>
    </source>
</evidence>
<dbReference type="InterPro" id="IPR032466">
    <property type="entry name" value="Metal_Hydrolase"/>
</dbReference>
<dbReference type="InterPro" id="IPR006330">
    <property type="entry name" value="Ado/ade_deaminase"/>
</dbReference>
<dbReference type="SUPFAM" id="SSF51556">
    <property type="entry name" value="Metallo-dependent hydrolases"/>
    <property type="match status" value="1"/>
</dbReference>
<dbReference type="PANTHER" id="PTHR11409">
    <property type="entry name" value="ADENOSINE DEAMINASE"/>
    <property type="match status" value="1"/>
</dbReference>
<organism evidence="7 8">
    <name type="scientific">Durusdinium trenchii</name>
    <dbReference type="NCBI Taxonomy" id="1381693"/>
    <lineage>
        <taxon>Eukaryota</taxon>
        <taxon>Sar</taxon>
        <taxon>Alveolata</taxon>
        <taxon>Dinophyceae</taxon>
        <taxon>Suessiales</taxon>
        <taxon>Symbiodiniaceae</taxon>
        <taxon>Durusdinium</taxon>
    </lineage>
</organism>
<sequence length="424" mass="47386">MASLFEARKALLKRQVLLESFHSVNYDLVDSDAEREAEAAFGKCLRDDTCIDTGVDFLQHDRDAMDRSLVLKVIKAMPKGAMLHTHGIATGSFETMVGILKRSPCVCMLDDPSQSNHGEIRSFGRAEREALGPAWKSLKDLEDEKILGLIRVPPSATREERWPEFIKCWERVKELSKTITTWKGKGSYFWSMLERLLETGITYVEIKTVLQHEWVLPSEDGSVVDRTAEVDQFVETFVSTVDLFKSEHPTFVGAKIVWCSIKVFEPAEIAANVEVVLRLERDFPGAIAGYDLVGHEDTLDTIEKYSEALASYRDRGGRLLLHAGETVDPHGEQLYDAIALDSERIGHAFSLPKHPSLVRIVREKGITVECCPISNQVLGLVADMKNHTGHIMVNSGLKLTISSDDAAMFGYDDVSYDWALVAKA</sequence>
<evidence type="ECO:0000256" key="3">
    <source>
        <dbReference type="ARBA" id="ARBA00022723"/>
    </source>
</evidence>